<dbReference type="GO" id="GO:0005829">
    <property type="term" value="C:cytosol"/>
    <property type="evidence" value="ECO:0007669"/>
    <property type="project" value="TreeGrafter"/>
</dbReference>
<dbReference type="EMBL" id="UYSL01008066">
    <property type="protein sequence ID" value="VDL67972.1"/>
    <property type="molecule type" value="Genomic_DNA"/>
</dbReference>
<evidence type="ECO:0000313" key="6">
    <source>
        <dbReference type="Proteomes" id="UP000271162"/>
    </source>
</evidence>
<evidence type="ECO:0000313" key="7">
    <source>
        <dbReference type="WBParaSite" id="NBR_0000438301-mRNA-1"/>
    </source>
</evidence>
<dbReference type="OMA" id="VRWVPTI"/>
<dbReference type="SUPFAM" id="SSF53613">
    <property type="entry name" value="Ribokinase-like"/>
    <property type="match status" value="1"/>
</dbReference>
<protein>
    <submittedName>
        <fullName evidence="7">Ribokinase (inferred by orthology to a human protein)</fullName>
    </submittedName>
</protein>
<dbReference type="PRINTS" id="PR00990">
    <property type="entry name" value="RIBOKINASE"/>
</dbReference>
<dbReference type="Gene3D" id="3.40.1190.20">
    <property type="match status" value="1"/>
</dbReference>
<dbReference type="PANTHER" id="PTHR10584">
    <property type="entry name" value="SUGAR KINASE"/>
    <property type="match status" value="1"/>
</dbReference>
<dbReference type="InterPro" id="IPR011611">
    <property type="entry name" value="PfkB_dom"/>
</dbReference>
<feature type="domain" description="Carbohydrate kinase PfkB" evidence="4">
    <location>
        <begin position="5"/>
        <end position="63"/>
    </location>
</feature>
<evidence type="ECO:0000256" key="1">
    <source>
        <dbReference type="ARBA" id="ARBA00022679"/>
    </source>
</evidence>
<evidence type="ECO:0000256" key="3">
    <source>
        <dbReference type="SAM" id="Phobius"/>
    </source>
</evidence>
<keyword evidence="1" id="KW-0808">Transferase</keyword>
<dbReference type="InterPro" id="IPR002139">
    <property type="entry name" value="Ribo/fructo_kinase"/>
</dbReference>
<dbReference type="PANTHER" id="PTHR10584:SF166">
    <property type="entry name" value="RIBOKINASE"/>
    <property type="match status" value="1"/>
</dbReference>
<dbReference type="Pfam" id="PF00294">
    <property type="entry name" value="PfkB"/>
    <property type="match status" value="1"/>
</dbReference>
<sequence length="79" mass="8479">MAPANVVVFGSIIEDLTSYTERFPRPGETVFGTGFLSSGGGKGANQAVAAARLGAHVMLLAKVRWVPTILLIYLLFYYS</sequence>
<keyword evidence="6" id="KW-1185">Reference proteome</keyword>
<feature type="transmembrane region" description="Helical" evidence="3">
    <location>
        <begin position="59"/>
        <end position="78"/>
    </location>
</feature>
<keyword evidence="3" id="KW-0812">Transmembrane</keyword>
<gene>
    <name evidence="5" type="ORF">NBR_LOCUS4383</name>
</gene>
<name>A0A0N4XPD1_NIPBR</name>
<proteinExistence type="predicted"/>
<evidence type="ECO:0000259" key="4">
    <source>
        <dbReference type="Pfam" id="PF00294"/>
    </source>
</evidence>
<dbReference type="STRING" id="27835.A0A0N4XPD1"/>
<dbReference type="GO" id="GO:0006796">
    <property type="term" value="P:phosphate-containing compound metabolic process"/>
    <property type="evidence" value="ECO:0007669"/>
    <property type="project" value="UniProtKB-ARBA"/>
</dbReference>
<reference evidence="7" key="1">
    <citation type="submission" date="2017-02" db="UniProtKB">
        <authorList>
            <consortium name="WormBaseParasite"/>
        </authorList>
    </citation>
    <scope>IDENTIFICATION</scope>
</reference>
<dbReference type="GO" id="GO:0016301">
    <property type="term" value="F:kinase activity"/>
    <property type="evidence" value="ECO:0007669"/>
    <property type="project" value="UniProtKB-KW"/>
</dbReference>
<keyword evidence="3" id="KW-1133">Transmembrane helix</keyword>
<evidence type="ECO:0000313" key="5">
    <source>
        <dbReference type="EMBL" id="VDL67972.1"/>
    </source>
</evidence>
<dbReference type="InterPro" id="IPR029056">
    <property type="entry name" value="Ribokinase-like"/>
</dbReference>
<dbReference type="Proteomes" id="UP000271162">
    <property type="component" value="Unassembled WGS sequence"/>
</dbReference>
<reference evidence="5 6" key="2">
    <citation type="submission" date="2018-11" db="EMBL/GenBank/DDBJ databases">
        <authorList>
            <consortium name="Pathogen Informatics"/>
        </authorList>
    </citation>
    <scope>NUCLEOTIDE SEQUENCE [LARGE SCALE GENOMIC DNA]</scope>
</reference>
<keyword evidence="3" id="KW-0472">Membrane</keyword>
<dbReference type="WBParaSite" id="NBR_0000438301-mRNA-1">
    <property type="protein sequence ID" value="NBR_0000438301-mRNA-1"/>
    <property type="gene ID" value="NBR_0000438301"/>
</dbReference>
<evidence type="ECO:0000256" key="2">
    <source>
        <dbReference type="ARBA" id="ARBA00022777"/>
    </source>
</evidence>
<organism evidence="7">
    <name type="scientific">Nippostrongylus brasiliensis</name>
    <name type="common">Rat hookworm</name>
    <dbReference type="NCBI Taxonomy" id="27835"/>
    <lineage>
        <taxon>Eukaryota</taxon>
        <taxon>Metazoa</taxon>
        <taxon>Ecdysozoa</taxon>
        <taxon>Nematoda</taxon>
        <taxon>Chromadorea</taxon>
        <taxon>Rhabditida</taxon>
        <taxon>Rhabditina</taxon>
        <taxon>Rhabditomorpha</taxon>
        <taxon>Strongyloidea</taxon>
        <taxon>Heligmosomidae</taxon>
        <taxon>Nippostrongylus</taxon>
    </lineage>
</organism>
<keyword evidence="2" id="KW-0418">Kinase</keyword>
<accession>A0A0N4XPD1</accession>
<dbReference type="AlphaFoldDB" id="A0A0N4XPD1"/>